<reference evidence="10 11" key="1">
    <citation type="journal article" date="2017" name="BMC Genomics">
        <title>Comparative genomic and phylogenomic analyses of the Bifidobacteriaceae family.</title>
        <authorList>
            <person name="Lugli G.A."/>
            <person name="Milani C."/>
            <person name="Turroni F."/>
            <person name="Duranti S."/>
            <person name="Mancabelli L."/>
            <person name="Mangifesta M."/>
            <person name="Ferrario C."/>
            <person name="Modesto M."/>
            <person name="Mattarelli P."/>
            <person name="Jiri K."/>
            <person name="van Sinderen D."/>
            <person name="Ventura M."/>
        </authorList>
    </citation>
    <scope>NUCLEOTIDE SEQUENCE [LARGE SCALE GENOMIC DNA]</scope>
    <source>
        <strain evidence="10 11">LMG 28769</strain>
    </source>
</reference>
<dbReference type="InterPro" id="IPR041033">
    <property type="entry name" value="SpaA_PFL_dom_1"/>
</dbReference>
<evidence type="ECO:0000259" key="7">
    <source>
        <dbReference type="Pfam" id="PF00746"/>
    </source>
</evidence>
<evidence type="ECO:0000256" key="5">
    <source>
        <dbReference type="SAM" id="Phobius"/>
    </source>
</evidence>
<dbReference type="Gene3D" id="2.60.40.10">
    <property type="entry name" value="Immunoglobulins"/>
    <property type="match status" value="1"/>
</dbReference>
<dbReference type="EMBL" id="MWXA01000002">
    <property type="protein sequence ID" value="OZG68519.1"/>
    <property type="molecule type" value="Genomic_DNA"/>
</dbReference>
<dbReference type="InterPro" id="IPR019931">
    <property type="entry name" value="LPXTG_anchor"/>
</dbReference>
<gene>
    <name evidence="10" type="ORF">BAQU_0337</name>
</gene>
<evidence type="ECO:0000256" key="1">
    <source>
        <dbReference type="ARBA" id="ARBA00022512"/>
    </source>
</evidence>
<feature type="domain" description="SpaA-like prealbumin fold" evidence="9">
    <location>
        <begin position="330"/>
        <end position="451"/>
    </location>
</feature>
<keyword evidence="5" id="KW-1133">Transmembrane helix</keyword>
<dbReference type="GeneID" id="98295018"/>
<dbReference type="SUPFAM" id="SSF101898">
    <property type="entry name" value="NHL repeat"/>
    <property type="match status" value="1"/>
</dbReference>
<evidence type="ECO:0000256" key="3">
    <source>
        <dbReference type="ARBA" id="ARBA00022729"/>
    </source>
</evidence>
<feature type="signal peptide" evidence="6">
    <location>
        <begin position="1"/>
        <end position="30"/>
    </location>
</feature>
<dbReference type="InterPro" id="IPR013783">
    <property type="entry name" value="Ig-like_fold"/>
</dbReference>
<keyword evidence="11" id="KW-1185">Reference proteome</keyword>
<name>A0A261GAS3_9BIFI</name>
<feature type="chain" id="PRO_5039718813" evidence="6">
    <location>
        <begin position="31"/>
        <end position="618"/>
    </location>
</feature>
<dbReference type="GO" id="GO:0005975">
    <property type="term" value="P:carbohydrate metabolic process"/>
    <property type="evidence" value="ECO:0007669"/>
    <property type="project" value="UniProtKB-ARBA"/>
</dbReference>
<keyword evidence="1" id="KW-0134">Cell wall</keyword>
<dbReference type="NCBIfam" id="TIGR01167">
    <property type="entry name" value="LPXTG_anchor"/>
    <property type="match status" value="1"/>
</dbReference>
<evidence type="ECO:0000256" key="2">
    <source>
        <dbReference type="ARBA" id="ARBA00022525"/>
    </source>
</evidence>
<dbReference type="RefSeq" id="WP_094692308.1">
    <property type="nucleotide sequence ID" value="NZ_JBDNSG010000006.1"/>
</dbReference>
<keyword evidence="5" id="KW-0812">Transmembrane</keyword>
<evidence type="ECO:0000256" key="4">
    <source>
        <dbReference type="ARBA" id="ARBA00023088"/>
    </source>
</evidence>
<keyword evidence="5" id="KW-0472">Membrane</keyword>
<protein>
    <submittedName>
        <fullName evidence="10">Cna protein B-type domain-containing protein</fullName>
    </submittedName>
</protein>
<comment type="caution">
    <text evidence="10">The sequence shown here is derived from an EMBL/GenBank/DDBJ whole genome shotgun (WGS) entry which is preliminary data.</text>
</comment>
<feature type="domain" description="SpaA-like prealbumin fold" evidence="8">
    <location>
        <begin position="472"/>
        <end position="551"/>
    </location>
</feature>
<keyword evidence="3 6" id="KW-0732">Signal</keyword>
<evidence type="ECO:0000313" key="11">
    <source>
        <dbReference type="Proteomes" id="UP000216451"/>
    </source>
</evidence>
<evidence type="ECO:0000259" key="8">
    <source>
        <dbReference type="Pfam" id="PF17802"/>
    </source>
</evidence>
<dbReference type="InterPro" id="IPR048834">
    <property type="entry name" value="SpaA_pre-album"/>
</dbReference>
<evidence type="ECO:0000313" key="10">
    <source>
        <dbReference type="EMBL" id="OZG68519.1"/>
    </source>
</evidence>
<dbReference type="Proteomes" id="UP000216451">
    <property type="component" value="Unassembled WGS sequence"/>
</dbReference>
<proteinExistence type="predicted"/>
<keyword evidence="2" id="KW-0964">Secreted</keyword>
<keyword evidence="4" id="KW-0572">Peptidoglycan-anchor</keyword>
<accession>A0A261GAS3</accession>
<evidence type="ECO:0000256" key="6">
    <source>
        <dbReference type="SAM" id="SignalP"/>
    </source>
</evidence>
<dbReference type="Pfam" id="PF17802">
    <property type="entry name" value="SpaA"/>
    <property type="match status" value="1"/>
</dbReference>
<feature type="transmembrane region" description="Helical" evidence="5">
    <location>
        <begin position="592"/>
        <end position="611"/>
    </location>
</feature>
<dbReference type="AlphaFoldDB" id="A0A261GAS3"/>
<dbReference type="OrthoDB" id="3199332at2"/>
<dbReference type="Pfam" id="PF00746">
    <property type="entry name" value="Gram_pos_anchor"/>
    <property type="match status" value="1"/>
</dbReference>
<dbReference type="Pfam" id="PF20674">
    <property type="entry name" value="SpaA_3"/>
    <property type="match status" value="1"/>
</dbReference>
<organism evidence="10 11">
    <name type="scientific">Bifidobacterium aquikefiri</name>
    <dbReference type="NCBI Taxonomy" id="1653207"/>
    <lineage>
        <taxon>Bacteria</taxon>
        <taxon>Bacillati</taxon>
        <taxon>Actinomycetota</taxon>
        <taxon>Actinomycetes</taxon>
        <taxon>Bifidobacteriales</taxon>
        <taxon>Bifidobacteriaceae</taxon>
        <taxon>Bifidobacterium</taxon>
    </lineage>
</organism>
<feature type="domain" description="Gram-positive cocci surface proteins LPxTG" evidence="7">
    <location>
        <begin position="575"/>
        <end position="613"/>
    </location>
</feature>
<evidence type="ECO:0000259" key="9">
    <source>
        <dbReference type="Pfam" id="PF20674"/>
    </source>
</evidence>
<sequence length="618" mass="63082">MKTPQHVLTLKGCVRVACAFLAGLAVFASAGTISLFNPQHAQAAVSALSCATGDFYSVDDSGVVYKATASGNGINSALATVGITFPDTSNTSVNGLAIGSNGSTVFSFTRANQGDNVTLNKWSASTNAITTKVLNPLSIPSQFSFETSSLIAGGVNPKDPTGYYYFGGYSQLNSQTVFLLWKANPDTLETSFVGYIVMPTVPSGTRNGDLSFDQNGDMYLLLSTGGGNTNMIVSVTAAVLAASNASSIPRSAPVSIDASGIVYNGMALSNDGKVYVQGQITVQGATVTEIGMADPQSSGAATSMTPVTSQGRNIAGVDLASCQTPPTIQSLKKNVVSRYNATDQFQLSITPAGSSTASATATTTGTASGIQSEVAGPIVVSPGSTYVLEEVGAGTPAADISKYVSTLSCIDTNNGNAAVTVTPVSGSSTKYTITIPTGTIAAISCTFTNTAVQKLWNFFLQKYGPNAATTGTQTALDGAAFQILADSGNQPGAVLPAYNPAAVSGQTGKFSVGNIPEGTYWLKESNSPAGYNGLASPVQFKVGADGSISLTGSSTQVAVVKDQTGKIFTINVSDPQKPGVVLPNTGGEGTQMYLVVGLLVLIGGFGAVLFTKRMTIAR</sequence>